<dbReference type="GO" id="GO:0016301">
    <property type="term" value="F:kinase activity"/>
    <property type="evidence" value="ECO:0007669"/>
    <property type="project" value="UniProtKB-KW"/>
</dbReference>
<keyword evidence="8 15" id="KW-0812">Transmembrane</keyword>
<evidence type="ECO:0000256" key="15">
    <source>
        <dbReference type="SAM" id="Phobius"/>
    </source>
</evidence>
<comment type="caution">
    <text evidence="18">The sequence shown here is derived from an EMBL/GenBank/DDBJ whole genome shotgun (WGS) entry which is preliminary data.</text>
</comment>
<dbReference type="SUPFAM" id="SSF47384">
    <property type="entry name" value="Homodimeric domain of signal transducing histidine kinase"/>
    <property type="match status" value="1"/>
</dbReference>
<gene>
    <name evidence="18" type="ORF">J2T07_003765</name>
</gene>
<evidence type="ECO:0000256" key="4">
    <source>
        <dbReference type="ARBA" id="ARBA00022475"/>
    </source>
</evidence>
<protein>
    <recommendedName>
        <fullName evidence="3">histidine kinase</fullName>
        <ecNumber evidence="3">2.7.13.3</ecNumber>
    </recommendedName>
</protein>
<dbReference type="InterPro" id="IPR004358">
    <property type="entry name" value="Sig_transdc_His_kin-like_C"/>
</dbReference>
<dbReference type="Pfam" id="PF00512">
    <property type="entry name" value="HisKA"/>
    <property type="match status" value="1"/>
</dbReference>
<keyword evidence="6" id="KW-0597">Phosphoprotein</keyword>
<feature type="domain" description="Histidine kinase" evidence="16">
    <location>
        <begin position="299"/>
        <end position="498"/>
    </location>
</feature>
<proteinExistence type="predicted"/>
<name>A0ABT9T2P8_9GAMM</name>
<evidence type="ECO:0000256" key="14">
    <source>
        <dbReference type="ARBA" id="ARBA00023136"/>
    </source>
</evidence>
<dbReference type="CDD" id="cd06225">
    <property type="entry name" value="HAMP"/>
    <property type="match status" value="1"/>
</dbReference>
<evidence type="ECO:0000256" key="13">
    <source>
        <dbReference type="ARBA" id="ARBA00023012"/>
    </source>
</evidence>
<dbReference type="InterPro" id="IPR003661">
    <property type="entry name" value="HisK_dim/P_dom"/>
</dbReference>
<keyword evidence="10 18" id="KW-0418">Kinase</keyword>
<keyword evidence="5" id="KW-0997">Cell inner membrane</keyword>
<keyword evidence="7" id="KW-0808">Transferase</keyword>
<dbReference type="RefSeq" id="WP_306852246.1">
    <property type="nucleotide sequence ID" value="NZ_JAUSSK010000006.1"/>
</dbReference>
<dbReference type="PRINTS" id="PR00344">
    <property type="entry name" value="BCTRLSENSOR"/>
</dbReference>
<dbReference type="SMART" id="SM00304">
    <property type="entry name" value="HAMP"/>
    <property type="match status" value="1"/>
</dbReference>
<evidence type="ECO:0000256" key="6">
    <source>
        <dbReference type="ARBA" id="ARBA00022553"/>
    </source>
</evidence>
<evidence type="ECO:0000259" key="17">
    <source>
        <dbReference type="PROSITE" id="PS50885"/>
    </source>
</evidence>
<keyword evidence="12 15" id="KW-1133">Transmembrane helix</keyword>
<evidence type="ECO:0000256" key="1">
    <source>
        <dbReference type="ARBA" id="ARBA00000085"/>
    </source>
</evidence>
<dbReference type="PANTHER" id="PTHR44936">
    <property type="entry name" value="SENSOR PROTEIN CREC"/>
    <property type="match status" value="1"/>
</dbReference>
<evidence type="ECO:0000256" key="8">
    <source>
        <dbReference type="ARBA" id="ARBA00022692"/>
    </source>
</evidence>
<evidence type="ECO:0000256" key="11">
    <source>
        <dbReference type="ARBA" id="ARBA00022840"/>
    </source>
</evidence>
<comment type="subcellular location">
    <subcellularLocation>
        <location evidence="2">Cell inner membrane</location>
        <topology evidence="2">Multi-pass membrane protein</topology>
    </subcellularLocation>
</comment>
<accession>A0ABT9T2P8</accession>
<dbReference type="InterPro" id="IPR036890">
    <property type="entry name" value="HATPase_C_sf"/>
</dbReference>
<dbReference type="SUPFAM" id="SSF55874">
    <property type="entry name" value="ATPase domain of HSP90 chaperone/DNA topoisomerase II/histidine kinase"/>
    <property type="match status" value="1"/>
</dbReference>
<feature type="transmembrane region" description="Helical" evidence="15">
    <location>
        <begin position="220"/>
        <end position="238"/>
    </location>
</feature>
<reference evidence="18 19" key="1">
    <citation type="submission" date="2023-07" db="EMBL/GenBank/DDBJ databases">
        <title>Sorghum-associated microbial communities from plants grown in Nebraska, USA.</title>
        <authorList>
            <person name="Schachtman D."/>
        </authorList>
    </citation>
    <scope>NUCLEOTIDE SEQUENCE [LARGE SCALE GENOMIC DNA]</scope>
    <source>
        <strain evidence="18 19">CC60</strain>
    </source>
</reference>
<dbReference type="Gene3D" id="3.30.565.10">
    <property type="entry name" value="Histidine kinase-like ATPase, C-terminal domain"/>
    <property type="match status" value="1"/>
</dbReference>
<dbReference type="CDD" id="cd00082">
    <property type="entry name" value="HisKA"/>
    <property type="match status" value="1"/>
</dbReference>
<dbReference type="InterPro" id="IPR003594">
    <property type="entry name" value="HATPase_dom"/>
</dbReference>
<evidence type="ECO:0000313" key="19">
    <source>
        <dbReference type="Proteomes" id="UP001237737"/>
    </source>
</evidence>
<comment type="catalytic activity">
    <reaction evidence="1">
        <text>ATP + protein L-histidine = ADP + protein N-phospho-L-histidine.</text>
        <dbReference type="EC" id="2.7.13.3"/>
    </reaction>
</comment>
<dbReference type="InterPro" id="IPR050980">
    <property type="entry name" value="2C_sensor_his_kinase"/>
</dbReference>
<evidence type="ECO:0000256" key="2">
    <source>
        <dbReference type="ARBA" id="ARBA00004429"/>
    </source>
</evidence>
<dbReference type="EMBL" id="JAUSSK010000006">
    <property type="protein sequence ID" value="MDQ0011551.1"/>
    <property type="molecule type" value="Genomic_DNA"/>
</dbReference>
<dbReference type="Pfam" id="PF00672">
    <property type="entry name" value="HAMP"/>
    <property type="match status" value="1"/>
</dbReference>
<dbReference type="InterPro" id="IPR005467">
    <property type="entry name" value="His_kinase_dom"/>
</dbReference>
<evidence type="ECO:0000313" key="18">
    <source>
        <dbReference type="EMBL" id="MDQ0011551.1"/>
    </source>
</evidence>
<dbReference type="PROSITE" id="PS50885">
    <property type="entry name" value="HAMP"/>
    <property type="match status" value="1"/>
</dbReference>
<keyword evidence="4" id="KW-1003">Cell membrane</keyword>
<dbReference type="Pfam" id="PF02518">
    <property type="entry name" value="HATPase_c"/>
    <property type="match status" value="1"/>
</dbReference>
<keyword evidence="13" id="KW-0902">Two-component regulatory system</keyword>
<dbReference type="Proteomes" id="UP001237737">
    <property type="component" value="Unassembled WGS sequence"/>
</dbReference>
<keyword evidence="19" id="KW-1185">Reference proteome</keyword>
<evidence type="ECO:0000259" key="16">
    <source>
        <dbReference type="PROSITE" id="PS50109"/>
    </source>
</evidence>
<dbReference type="EC" id="2.7.13.3" evidence="3"/>
<evidence type="ECO:0000256" key="9">
    <source>
        <dbReference type="ARBA" id="ARBA00022741"/>
    </source>
</evidence>
<keyword evidence="14 15" id="KW-0472">Membrane</keyword>
<evidence type="ECO:0000256" key="3">
    <source>
        <dbReference type="ARBA" id="ARBA00012438"/>
    </source>
</evidence>
<organism evidence="18 19">
    <name type="scientific">Luteibacter jiangsuensis</name>
    <dbReference type="NCBI Taxonomy" id="637577"/>
    <lineage>
        <taxon>Bacteria</taxon>
        <taxon>Pseudomonadati</taxon>
        <taxon>Pseudomonadota</taxon>
        <taxon>Gammaproteobacteria</taxon>
        <taxon>Lysobacterales</taxon>
        <taxon>Rhodanobacteraceae</taxon>
        <taxon>Luteibacter</taxon>
    </lineage>
</organism>
<keyword evidence="9" id="KW-0547">Nucleotide-binding</keyword>
<dbReference type="Gene3D" id="6.10.340.10">
    <property type="match status" value="1"/>
</dbReference>
<dbReference type="InterPro" id="IPR003660">
    <property type="entry name" value="HAMP_dom"/>
</dbReference>
<dbReference type="Gene3D" id="1.10.287.130">
    <property type="match status" value="1"/>
</dbReference>
<feature type="domain" description="HAMP" evidence="17">
    <location>
        <begin position="239"/>
        <end position="291"/>
    </location>
</feature>
<evidence type="ECO:0000256" key="7">
    <source>
        <dbReference type="ARBA" id="ARBA00022679"/>
    </source>
</evidence>
<dbReference type="SMART" id="SM00387">
    <property type="entry name" value="HATPase_c"/>
    <property type="match status" value="1"/>
</dbReference>
<keyword evidence="11" id="KW-0067">ATP-binding</keyword>
<dbReference type="PROSITE" id="PS50109">
    <property type="entry name" value="HIS_KIN"/>
    <property type="match status" value="1"/>
</dbReference>
<dbReference type="PANTHER" id="PTHR44936:SF5">
    <property type="entry name" value="SENSOR HISTIDINE KINASE ENVZ"/>
    <property type="match status" value="1"/>
</dbReference>
<dbReference type="InterPro" id="IPR036097">
    <property type="entry name" value="HisK_dim/P_sf"/>
</dbReference>
<evidence type="ECO:0000256" key="5">
    <source>
        <dbReference type="ARBA" id="ARBA00022519"/>
    </source>
</evidence>
<evidence type="ECO:0000256" key="12">
    <source>
        <dbReference type="ARBA" id="ARBA00022989"/>
    </source>
</evidence>
<evidence type="ECO:0000256" key="10">
    <source>
        <dbReference type="ARBA" id="ARBA00022777"/>
    </source>
</evidence>
<sequence length="502" mass="54909">MTFRWRPKFGLTSRIVIVILLSQVSIELFQNMLKRLVPPPSFILIDGQWLSDRTVEAVRVARNTRIEEQQKKLDSLASSGWLRFRIEPASPAATKIVATTLAGGTLSLTNPHVSEPAPGTSSELLTSIVRGIAPQIGVDPADIRASAEITSTDIDLETGTLVVLAASLPTRLVNVARNRMQPDIAILRSFRIAIDLGGSRWLVISQNLDEKAATRRFRNIAIIIVTLLFVGILSLWMARRLVRPLTRLSEAAERLGRERKPTLIGDMSIPEYASIARTFNEMQLRLKQFVDERTHMLAAIAHDLRTPLTRLRIFAEYVDDEPQQRQLLADIAEMDAMINSTLAFAGGEATSEAHSPVDIAALLISLCDNACDAGGWVDYRGPDHAQLPCQPVAMRRALANLIENGCKYARHVTVELSDHTDSIGIAISDDGPGIAPEQVERAFAPFQRLEGSRNRTTGGTGLGLAIARDVMRGHGGSIRLLPVAPHGLLVQVDLPKPSAQVG</sequence>
<dbReference type="SMART" id="SM00388">
    <property type="entry name" value="HisKA"/>
    <property type="match status" value="1"/>
</dbReference>